<protein>
    <recommendedName>
        <fullName evidence="3">Thioesterase domain-containing protein</fullName>
    </recommendedName>
</protein>
<dbReference type="Gene3D" id="3.40.50.1820">
    <property type="entry name" value="alpha/beta hydrolase"/>
    <property type="match status" value="1"/>
</dbReference>
<proteinExistence type="predicted"/>
<dbReference type="KEGG" id="pen:PSEEN0136"/>
<evidence type="ECO:0000313" key="2">
    <source>
        <dbReference type="Proteomes" id="UP000000658"/>
    </source>
</evidence>
<accession>Q1IGU0</accession>
<sequence>MHVQTLQGTIIEPPARIRLICLAYDRQQLMQYRTWAQTLCDPIELIAADVPPSVRLDGFDPAQPPCPLARALLDKLQPYLAQPHAIFGQGLGAHVAVALTQLAQNHHPGQTRHLFVSTYDSPPPRLGITTSLAIQVPMTVLYLPGSLPAMLGWHSLARQGLELIELPAQSVDTSLLNQRLVRIINTHLGLLSL</sequence>
<evidence type="ECO:0000313" key="1">
    <source>
        <dbReference type="EMBL" id="CAK13112.1"/>
    </source>
</evidence>
<dbReference type="eggNOG" id="COG3208">
    <property type="taxonomic scope" value="Bacteria"/>
</dbReference>
<dbReference type="AlphaFoldDB" id="Q1IGU0"/>
<dbReference type="EMBL" id="CT573326">
    <property type="protein sequence ID" value="CAK13112.1"/>
    <property type="molecule type" value="Genomic_DNA"/>
</dbReference>
<gene>
    <name evidence="1" type="ordered locus">PSEEN0136</name>
</gene>
<reference evidence="1 2" key="1">
    <citation type="journal article" date="2006" name="Nat. Biotechnol.">
        <title>Complete genome sequence of the entomopathogenic and metabolically versatile soil bacterium Pseudomonas entomophila.</title>
        <authorList>
            <person name="Vodovar N."/>
            <person name="Vallenet D."/>
            <person name="Cruveiller S."/>
            <person name="Rouy Z."/>
            <person name="Barbe V."/>
            <person name="Acosta C."/>
            <person name="Cattolico L."/>
            <person name="Jubin C."/>
            <person name="Lajus A."/>
            <person name="Segurens B."/>
            <person name="Vacherie B."/>
            <person name="Wincker P."/>
            <person name="Weissenbach J."/>
            <person name="Lemaitre B."/>
            <person name="Medigue C."/>
            <person name="Boccard F."/>
        </authorList>
    </citation>
    <scope>NUCLEOTIDE SEQUENCE [LARGE SCALE GENOMIC DNA]</scope>
    <source>
        <strain evidence="1 2">L48</strain>
    </source>
</reference>
<dbReference type="Proteomes" id="UP000000658">
    <property type="component" value="Chromosome"/>
</dbReference>
<dbReference type="HOGENOM" id="CLU_1439955_0_0_6"/>
<organism evidence="1 2">
    <name type="scientific">Pseudomonas entomophila (strain L48)</name>
    <dbReference type="NCBI Taxonomy" id="384676"/>
    <lineage>
        <taxon>Bacteria</taxon>
        <taxon>Pseudomonadati</taxon>
        <taxon>Pseudomonadota</taxon>
        <taxon>Gammaproteobacteria</taxon>
        <taxon>Pseudomonadales</taxon>
        <taxon>Pseudomonadaceae</taxon>
        <taxon>Pseudomonas</taxon>
    </lineage>
</organism>
<evidence type="ECO:0008006" key="3">
    <source>
        <dbReference type="Google" id="ProtNLM"/>
    </source>
</evidence>
<dbReference type="InterPro" id="IPR029058">
    <property type="entry name" value="AB_hydrolase_fold"/>
</dbReference>
<dbReference type="SUPFAM" id="SSF53474">
    <property type="entry name" value="alpha/beta-Hydrolases"/>
    <property type="match status" value="1"/>
</dbReference>
<dbReference type="STRING" id="384676.PSEEN0136"/>
<name>Q1IGU0_PSEE4</name>